<keyword evidence="4" id="KW-0804">Transcription</keyword>
<evidence type="ECO:0000259" key="5">
    <source>
        <dbReference type="PROSITE" id="PS50931"/>
    </source>
</evidence>
<dbReference type="InterPro" id="IPR005119">
    <property type="entry name" value="LysR_subst-bd"/>
</dbReference>
<dbReference type="InterPro" id="IPR058163">
    <property type="entry name" value="LysR-type_TF_proteobact-type"/>
</dbReference>
<dbReference type="PANTHER" id="PTHR30537:SF72">
    <property type="entry name" value="LYSR FAMILY TRANSCRIPTIONAL REGULATOR"/>
    <property type="match status" value="1"/>
</dbReference>
<evidence type="ECO:0000256" key="4">
    <source>
        <dbReference type="ARBA" id="ARBA00023163"/>
    </source>
</evidence>
<sequence length="298" mass="34423">MMNKLDALKFFVAAAETMNFREAAVRLAISPSVVTRTIAELENQLGEPLFKRNTRSIVLTSFGELFLPKAMRLLEDSEALFQTARDDNDMKGVVRITLFRFPGHEQVLYELLTSLDPYPELFIDWRLDMMKLDTVQNRIDMGIRIEREPNPNFIVRPITLVHHALMTSPGLIEKLGAPKNFDDLRQRYPFSGLLNPETGKVFEYMLDGVDTFVPRHLEFFTTDSQSEIQAALAGKAVIQSSNLACREYLEDGRLVNVLPELKLETWQLYLYRPYQTLVPQRIRTVFHILESILLRHFS</sequence>
<keyword evidence="3" id="KW-0238">DNA-binding</keyword>
<protein>
    <submittedName>
        <fullName evidence="6">D-malate degradation protein R</fullName>
    </submittedName>
</protein>
<evidence type="ECO:0000313" key="6">
    <source>
        <dbReference type="EMBL" id="VFS91510.1"/>
    </source>
</evidence>
<gene>
    <name evidence="6" type="primary">dmlR_28</name>
    <name evidence="6" type="ORF">NCTC12998_07154</name>
</gene>
<proteinExistence type="inferred from homology"/>
<dbReference type="GO" id="GO:0043565">
    <property type="term" value="F:sequence-specific DNA binding"/>
    <property type="evidence" value="ECO:0007669"/>
    <property type="project" value="TreeGrafter"/>
</dbReference>
<evidence type="ECO:0000256" key="3">
    <source>
        <dbReference type="ARBA" id="ARBA00023125"/>
    </source>
</evidence>
<dbReference type="GO" id="GO:0003700">
    <property type="term" value="F:DNA-binding transcription factor activity"/>
    <property type="evidence" value="ECO:0007669"/>
    <property type="project" value="InterPro"/>
</dbReference>
<keyword evidence="2" id="KW-0805">Transcription regulation</keyword>
<evidence type="ECO:0000313" key="7">
    <source>
        <dbReference type="Proteomes" id="UP000345637"/>
    </source>
</evidence>
<accession>A0A485D3B0</accession>
<dbReference type="PANTHER" id="PTHR30537">
    <property type="entry name" value="HTH-TYPE TRANSCRIPTIONAL REGULATOR"/>
    <property type="match status" value="1"/>
</dbReference>
<dbReference type="AlphaFoldDB" id="A0A485D3B0"/>
<dbReference type="FunFam" id="1.10.10.10:FF:000001">
    <property type="entry name" value="LysR family transcriptional regulator"/>
    <property type="match status" value="1"/>
</dbReference>
<dbReference type="SUPFAM" id="SSF46785">
    <property type="entry name" value="Winged helix' DNA-binding domain"/>
    <property type="match status" value="1"/>
</dbReference>
<dbReference type="InterPro" id="IPR036390">
    <property type="entry name" value="WH_DNA-bd_sf"/>
</dbReference>
<evidence type="ECO:0000256" key="2">
    <source>
        <dbReference type="ARBA" id="ARBA00023015"/>
    </source>
</evidence>
<evidence type="ECO:0000256" key="1">
    <source>
        <dbReference type="ARBA" id="ARBA00009437"/>
    </source>
</evidence>
<dbReference type="InterPro" id="IPR036388">
    <property type="entry name" value="WH-like_DNA-bd_sf"/>
</dbReference>
<dbReference type="PROSITE" id="PS50931">
    <property type="entry name" value="HTH_LYSR"/>
    <property type="match status" value="1"/>
</dbReference>
<dbReference type="GO" id="GO:0006351">
    <property type="term" value="P:DNA-templated transcription"/>
    <property type="evidence" value="ECO:0007669"/>
    <property type="project" value="TreeGrafter"/>
</dbReference>
<reference evidence="6 7" key="1">
    <citation type="submission" date="2019-03" db="EMBL/GenBank/DDBJ databases">
        <authorList>
            <consortium name="Pathogen Informatics"/>
        </authorList>
    </citation>
    <scope>NUCLEOTIDE SEQUENCE [LARGE SCALE GENOMIC DNA]</scope>
    <source>
        <strain evidence="6 7">NCTC12998</strain>
    </source>
</reference>
<dbReference type="Pfam" id="PF00126">
    <property type="entry name" value="HTH_1"/>
    <property type="match status" value="1"/>
</dbReference>
<comment type="similarity">
    <text evidence="1">Belongs to the LysR transcriptional regulatory family.</text>
</comment>
<feature type="domain" description="HTH lysR-type" evidence="5">
    <location>
        <begin position="1"/>
        <end position="60"/>
    </location>
</feature>
<dbReference type="Gene3D" id="3.40.190.290">
    <property type="match status" value="1"/>
</dbReference>
<dbReference type="SUPFAM" id="SSF53850">
    <property type="entry name" value="Periplasmic binding protein-like II"/>
    <property type="match status" value="1"/>
</dbReference>
<dbReference type="Pfam" id="PF03466">
    <property type="entry name" value="LysR_substrate"/>
    <property type="match status" value="1"/>
</dbReference>
<dbReference type="Proteomes" id="UP000345637">
    <property type="component" value="Unassembled WGS sequence"/>
</dbReference>
<organism evidence="6 7">
    <name type="scientific">Raoultella planticola</name>
    <name type="common">Klebsiella planticola</name>
    <dbReference type="NCBI Taxonomy" id="575"/>
    <lineage>
        <taxon>Bacteria</taxon>
        <taxon>Pseudomonadati</taxon>
        <taxon>Pseudomonadota</taxon>
        <taxon>Gammaproteobacteria</taxon>
        <taxon>Enterobacterales</taxon>
        <taxon>Enterobacteriaceae</taxon>
        <taxon>Klebsiella/Raoultella group</taxon>
        <taxon>Raoultella</taxon>
    </lineage>
</organism>
<dbReference type="Gene3D" id="1.10.10.10">
    <property type="entry name" value="Winged helix-like DNA-binding domain superfamily/Winged helix DNA-binding domain"/>
    <property type="match status" value="1"/>
</dbReference>
<dbReference type="EMBL" id="CAADJE010000040">
    <property type="protein sequence ID" value="VFS91510.1"/>
    <property type="molecule type" value="Genomic_DNA"/>
</dbReference>
<dbReference type="InterPro" id="IPR000847">
    <property type="entry name" value="LysR_HTH_N"/>
</dbReference>
<name>A0A485D3B0_RAOPL</name>